<keyword evidence="3" id="KW-1185">Reference proteome</keyword>
<gene>
    <name evidence="2" type="ORF">J2S03_003367</name>
</gene>
<reference evidence="2 3" key="1">
    <citation type="submission" date="2023-07" db="EMBL/GenBank/DDBJ databases">
        <title>Genomic Encyclopedia of Type Strains, Phase IV (KMG-IV): sequencing the most valuable type-strain genomes for metagenomic binning, comparative biology and taxonomic classification.</title>
        <authorList>
            <person name="Goeker M."/>
        </authorList>
    </citation>
    <scope>NUCLEOTIDE SEQUENCE [LARGE SCALE GENOMIC DNA]</scope>
    <source>
        <strain evidence="2 3">DSM 4006</strain>
    </source>
</reference>
<accession>A0ABT9XMF0</accession>
<dbReference type="Proteomes" id="UP001232973">
    <property type="component" value="Unassembled WGS sequence"/>
</dbReference>
<proteinExistence type="predicted"/>
<keyword evidence="1" id="KW-0812">Transmembrane</keyword>
<evidence type="ECO:0000313" key="3">
    <source>
        <dbReference type="Proteomes" id="UP001232973"/>
    </source>
</evidence>
<name>A0ABT9XMF0_9BACL</name>
<feature type="transmembrane region" description="Helical" evidence="1">
    <location>
        <begin position="45"/>
        <end position="64"/>
    </location>
</feature>
<comment type="caution">
    <text evidence="2">The sequence shown here is derived from an EMBL/GenBank/DDBJ whole genome shotgun (WGS) entry which is preliminary data.</text>
</comment>
<evidence type="ECO:0000256" key="1">
    <source>
        <dbReference type="SAM" id="Phobius"/>
    </source>
</evidence>
<keyword evidence="1" id="KW-0472">Membrane</keyword>
<dbReference type="RefSeq" id="WP_274456676.1">
    <property type="nucleotide sequence ID" value="NZ_CP067097.1"/>
</dbReference>
<sequence length="96" mass="10669">MRRKTLPGRTARRRAIVYTCALVALVAYGLPRIPALQHGLGGSFSVIWILFAGLAIAANLYFVVGADRERSRILEERELFTSRSAASPVRRERGRA</sequence>
<keyword evidence="1" id="KW-1133">Transmembrane helix</keyword>
<dbReference type="EMBL" id="JAUSTP010000047">
    <property type="protein sequence ID" value="MDQ0191496.1"/>
    <property type="molecule type" value="Genomic_DNA"/>
</dbReference>
<organism evidence="2 3">
    <name type="scientific">Alicyclobacillus cycloheptanicus</name>
    <dbReference type="NCBI Taxonomy" id="1457"/>
    <lineage>
        <taxon>Bacteria</taxon>
        <taxon>Bacillati</taxon>
        <taxon>Bacillota</taxon>
        <taxon>Bacilli</taxon>
        <taxon>Bacillales</taxon>
        <taxon>Alicyclobacillaceae</taxon>
        <taxon>Alicyclobacillus</taxon>
    </lineage>
</organism>
<evidence type="ECO:0008006" key="4">
    <source>
        <dbReference type="Google" id="ProtNLM"/>
    </source>
</evidence>
<evidence type="ECO:0000313" key="2">
    <source>
        <dbReference type="EMBL" id="MDQ0191496.1"/>
    </source>
</evidence>
<protein>
    <recommendedName>
        <fullName evidence="4">DUF485 domain-containing protein</fullName>
    </recommendedName>
</protein>